<evidence type="ECO:0000256" key="2">
    <source>
        <dbReference type="ARBA" id="ARBA00022670"/>
    </source>
</evidence>
<keyword evidence="2" id="KW-0645">Protease</keyword>
<dbReference type="AlphaFoldDB" id="A0A7Y4MR48"/>
<dbReference type="Pfam" id="PF13365">
    <property type="entry name" value="Trypsin_2"/>
    <property type="match status" value="1"/>
</dbReference>
<comment type="caution">
    <text evidence="6">The sequence shown here is derived from an EMBL/GenBank/DDBJ whole genome shotgun (WGS) entry which is preliminary data.</text>
</comment>
<dbReference type="GO" id="GO:0006508">
    <property type="term" value="P:proteolysis"/>
    <property type="evidence" value="ECO:0007669"/>
    <property type="project" value="UniProtKB-KW"/>
</dbReference>
<dbReference type="InterPro" id="IPR036034">
    <property type="entry name" value="PDZ_sf"/>
</dbReference>
<accession>A0A7Y4MR48</accession>
<feature type="region of interest" description="Disordered" evidence="4">
    <location>
        <begin position="41"/>
        <end position="64"/>
    </location>
</feature>
<evidence type="ECO:0000256" key="1">
    <source>
        <dbReference type="ARBA" id="ARBA00010541"/>
    </source>
</evidence>
<dbReference type="EMBL" id="JABFNT010000017">
    <property type="protein sequence ID" value="NOJ78133.1"/>
    <property type="molecule type" value="Genomic_DNA"/>
</dbReference>
<name>A0A7Y4MR48_MYXXA</name>
<evidence type="ECO:0000259" key="5">
    <source>
        <dbReference type="PROSITE" id="PS50106"/>
    </source>
</evidence>
<sequence>MVSPPASRGGRSLRQGRKAMRVHARGVAIGVLLGLVACRKDAEEPPPSTTTSAPKPTEPPPLPAGRAVALASVAPLVASVSPAVVNVEVRLGAPTPGEMKDTPWGGDGPSPFGGLPFDGAPFGDAPEDPLSPFEAPSPFAPPVREGIGSGFIIDARGLVLTNHHLVEGAEAIQVQLADGRDLEARVLGSDPLTDVAVLQLERRDGGKPLPVVRLGDSDALRVGDWVLAIGNPYGLTSSTSLGILAAKERDIAAGPFDDFLQTDAAINPGNSGGPLFNLNGEVVGINTAIAGEGSGIGFAVPSNLVKSLLPQLEKKGTVTRGWLGLLVQDMTPDLGEALGAPVQAGAVVTDVTAETAAARAGLRPDDIIVAADGQPIDSAGALTRLVAQKPPGAELTLALYRGAKKRDVKATLGTRPDLEGVAEKEPAVGGSQRPAEHRVGLSLMDMDPALAESQELPPSGALVTEVAPASMAEHAGLLPGMVVVEAENKPVRGAKDVVTALRKTKPGDSVLLRVALPGGALELRALTVPER</sequence>
<dbReference type="SUPFAM" id="SSF50494">
    <property type="entry name" value="Trypsin-like serine proteases"/>
    <property type="match status" value="1"/>
</dbReference>
<evidence type="ECO:0000256" key="4">
    <source>
        <dbReference type="SAM" id="MobiDB-lite"/>
    </source>
</evidence>
<dbReference type="PROSITE" id="PS50106">
    <property type="entry name" value="PDZ"/>
    <property type="match status" value="1"/>
</dbReference>
<evidence type="ECO:0000313" key="6">
    <source>
        <dbReference type="EMBL" id="NOJ78133.1"/>
    </source>
</evidence>
<evidence type="ECO:0000256" key="3">
    <source>
        <dbReference type="ARBA" id="ARBA00022801"/>
    </source>
</evidence>
<dbReference type="PANTHER" id="PTHR22939">
    <property type="entry name" value="SERINE PROTEASE FAMILY S1C HTRA-RELATED"/>
    <property type="match status" value="1"/>
</dbReference>
<dbReference type="Pfam" id="PF13180">
    <property type="entry name" value="PDZ_2"/>
    <property type="match status" value="1"/>
</dbReference>
<dbReference type="InterPro" id="IPR001478">
    <property type="entry name" value="PDZ"/>
</dbReference>
<dbReference type="PANTHER" id="PTHR22939:SF129">
    <property type="entry name" value="SERINE PROTEASE HTRA2, MITOCHONDRIAL"/>
    <property type="match status" value="1"/>
</dbReference>
<dbReference type="InterPro" id="IPR041489">
    <property type="entry name" value="PDZ_6"/>
</dbReference>
<dbReference type="Pfam" id="PF17820">
    <property type="entry name" value="PDZ_6"/>
    <property type="match status" value="1"/>
</dbReference>
<keyword evidence="3" id="KW-0378">Hydrolase</keyword>
<comment type="similarity">
    <text evidence="1">Belongs to the peptidase S1C family.</text>
</comment>
<dbReference type="InterPro" id="IPR001940">
    <property type="entry name" value="Peptidase_S1C"/>
</dbReference>
<proteinExistence type="inferred from homology"/>
<dbReference type="GO" id="GO:0004252">
    <property type="term" value="F:serine-type endopeptidase activity"/>
    <property type="evidence" value="ECO:0007669"/>
    <property type="project" value="InterPro"/>
</dbReference>
<dbReference type="InterPro" id="IPR009003">
    <property type="entry name" value="Peptidase_S1_PA"/>
</dbReference>
<evidence type="ECO:0000313" key="7">
    <source>
        <dbReference type="Proteomes" id="UP000533080"/>
    </source>
</evidence>
<dbReference type="SMART" id="SM00228">
    <property type="entry name" value="PDZ"/>
    <property type="match status" value="2"/>
</dbReference>
<dbReference type="Proteomes" id="UP000533080">
    <property type="component" value="Unassembled WGS sequence"/>
</dbReference>
<organism evidence="6 7">
    <name type="scientific">Myxococcus xanthus</name>
    <dbReference type="NCBI Taxonomy" id="34"/>
    <lineage>
        <taxon>Bacteria</taxon>
        <taxon>Pseudomonadati</taxon>
        <taxon>Myxococcota</taxon>
        <taxon>Myxococcia</taxon>
        <taxon>Myxococcales</taxon>
        <taxon>Cystobacterineae</taxon>
        <taxon>Myxococcaceae</taxon>
        <taxon>Myxococcus</taxon>
    </lineage>
</organism>
<dbReference type="Gene3D" id="2.30.42.10">
    <property type="match status" value="2"/>
</dbReference>
<dbReference type="Gene3D" id="2.40.10.120">
    <property type="match status" value="1"/>
</dbReference>
<dbReference type="PRINTS" id="PR00834">
    <property type="entry name" value="PROTEASES2C"/>
</dbReference>
<gene>
    <name evidence="6" type="ORF">HNV28_07235</name>
</gene>
<reference evidence="6 7" key="1">
    <citation type="submission" date="2020-05" db="EMBL/GenBank/DDBJ databases">
        <authorList>
            <person name="Whitworth D."/>
        </authorList>
    </citation>
    <scope>NUCLEOTIDE SEQUENCE [LARGE SCALE GENOMIC DNA]</scope>
    <source>
        <strain evidence="6 7">AM005</strain>
    </source>
</reference>
<protein>
    <submittedName>
        <fullName evidence="6">PDZ domain-containing protein</fullName>
    </submittedName>
</protein>
<feature type="domain" description="PDZ" evidence="5">
    <location>
        <begin position="326"/>
        <end position="403"/>
    </location>
</feature>
<dbReference type="SUPFAM" id="SSF50156">
    <property type="entry name" value="PDZ domain-like"/>
    <property type="match status" value="2"/>
</dbReference>